<feature type="compositionally biased region" description="Basic and acidic residues" evidence="1">
    <location>
        <begin position="17"/>
        <end position="28"/>
    </location>
</feature>
<dbReference type="AlphaFoldDB" id="A0A0F8XFK3"/>
<comment type="caution">
    <text evidence="2">The sequence shown here is derived from an EMBL/GenBank/DDBJ whole genome shotgun (WGS) entry which is preliminary data.</text>
</comment>
<name>A0A0F8XFK3_9ZZZZ</name>
<protein>
    <submittedName>
        <fullName evidence="2">Uncharacterized protein</fullName>
    </submittedName>
</protein>
<feature type="region of interest" description="Disordered" evidence="1">
    <location>
        <begin position="1"/>
        <end position="39"/>
    </location>
</feature>
<evidence type="ECO:0000313" key="2">
    <source>
        <dbReference type="EMBL" id="KKK40969.1"/>
    </source>
</evidence>
<accession>A0A0F8XFK3</accession>
<gene>
    <name evidence="2" type="ORF">LCGC14_2897720</name>
</gene>
<sequence>MDGSLGHFKATLARRKERQEKNRSRFDQGKNSYTTKQSKTEYKIPEVSDKELEKIKFII</sequence>
<proteinExistence type="predicted"/>
<organism evidence="2">
    <name type="scientific">marine sediment metagenome</name>
    <dbReference type="NCBI Taxonomy" id="412755"/>
    <lineage>
        <taxon>unclassified sequences</taxon>
        <taxon>metagenomes</taxon>
        <taxon>ecological metagenomes</taxon>
    </lineage>
</organism>
<evidence type="ECO:0000256" key="1">
    <source>
        <dbReference type="SAM" id="MobiDB-lite"/>
    </source>
</evidence>
<reference evidence="2" key="1">
    <citation type="journal article" date="2015" name="Nature">
        <title>Complex archaea that bridge the gap between prokaryotes and eukaryotes.</title>
        <authorList>
            <person name="Spang A."/>
            <person name="Saw J.H."/>
            <person name="Jorgensen S.L."/>
            <person name="Zaremba-Niedzwiedzka K."/>
            <person name="Martijn J."/>
            <person name="Lind A.E."/>
            <person name="van Eijk R."/>
            <person name="Schleper C."/>
            <person name="Guy L."/>
            <person name="Ettema T.J."/>
        </authorList>
    </citation>
    <scope>NUCLEOTIDE SEQUENCE</scope>
</reference>
<dbReference type="EMBL" id="LAZR01070438">
    <property type="protein sequence ID" value="KKK40969.1"/>
    <property type="molecule type" value="Genomic_DNA"/>
</dbReference>